<sequence>MLDIDQLGGLWRRSLIVQPDGRRDTTTEVYWLQGPEHYIDLRQPADRPSFAGVRALRDLTAPQIGWLARQDGFAGRLVKAGAFFEWQRHLDFQPPSALADAGRLWLEDGIMKEEGRDVPYLEHWHRAEGDRTPAAAFILRDARSGSAGSLVVVGDRFMLARARPFAVPGGRSLADLVAEAPTLSHAQDLVDCEISFGTVGDGEWLIRVSSLPFREGCALGVSRTGGGQLATLDTGPAGGTLTRRWSILHGEGAPLDIWLRQDLAAHAT</sequence>
<reference evidence="1 2" key="1">
    <citation type="submission" date="2023-07" db="EMBL/GenBank/DDBJ databases">
        <title>Genomic Encyclopedia of Type Strains, Phase IV (KMG-IV): sequencing the most valuable type-strain genomes for metagenomic binning, comparative biology and taxonomic classification.</title>
        <authorList>
            <person name="Goeker M."/>
        </authorList>
    </citation>
    <scope>NUCLEOTIDE SEQUENCE [LARGE SCALE GENOMIC DNA]</scope>
    <source>
        <strain evidence="1 2">DSM 3770</strain>
    </source>
</reference>
<name>A0ABU0LCY9_XANAG</name>
<protein>
    <submittedName>
        <fullName evidence="1">Uncharacterized protein</fullName>
    </submittedName>
</protein>
<dbReference type="RefSeq" id="WP_237344617.1">
    <property type="nucleotide sequence ID" value="NZ_JABWGX010000005.1"/>
</dbReference>
<organism evidence="1 2">
    <name type="scientific">Xanthobacter agilis</name>
    <dbReference type="NCBI Taxonomy" id="47492"/>
    <lineage>
        <taxon>Bacteria</taxon>
        <taxon>Pseudomonadati</taxon>
        <taxon>Pseudomonadota</taxon>
        <taxon>Alphaproteobacteria</taxon>
        <taxon>Hyphomicrobiales</taxon>
        <taxon>Xanthobacteraceae</taxon>
        <taxon>Xanthobacter</taxon>
    </lineage>
</organism>
<keyword evidence="2" id="KW-1185">Reference proteome</keyword>
<accession>A0ABU0LCY9</accession>
<dbReference type="Proteomes" id="UP001241747">
    <property type="component" value="Unassembled WGS sequence"/>
</dbReference>
<comment type="caution">
    <text evidence="1">The sequence shown here is derived from an EMBL/GenBank/DDBJ whole genome shotgun (WGS) entry which is preliminary data.</text>
</comment>
<gene>
    <name evidence="1" type="ORF">QOZ94_001790</name>
</gene>
<proteinExistence type="predicted"/>
<evidence type="ECO:0000313" key="2">
    <source>
        <dbReference type="Proteomes" id="UP001241747"/>
    </source>
</evidence>
<dbReference type="EMBL" id="JAUSVY010000003">
    <property type="protein sequence ID" value="MDQ0505008.1"/>
    <property type="molecule type" value="Genomic_DNA"/>
</dbReference>
<evidence type="ECO:0000313" key="1">
    <source>
        <dbReference type="EMBL" id="MDQ0505008.1"/>
    </source>
</evidence>